<evidence type="ECO:0000256" key="4">
    <source>
        <dbReference type="ARBA" id="ARBA00023180"/>
    </source>
</evidence>
<dbReference type="PANTHER" id="PTHR33355:SF10">
    <property type="entry name" value="EGF-LIKE DOMAIN-CONTAINING PROTEIN"/>
    <property type="match status" value="1"/>
</dbReference>
<evidence type="ECO:0000259" key="10">
    <source>
        <dbReference type="Pfam" id="PF14380"/>
    </source>
</evidence>
<feature type="transmembrane region" description="Helical" evidence="7">
    <location>
        <begin position="293"/>
        <end position="311"/>
    </location>
</feature>
<dbReference type="InterPro" id="IPR032872">
    <property type="entry name" value="WAK_assoc_C"/>
</dbReference>
<dbReference type="EC" id="2.7.11.1" evidence="2"/>
<gene>
    <name evidence="11" type="ORF">FH972_009055</name>
</gene>
<feature type="domain" description="Wall-associated receptor kinase C-terminal" evidence="10">
    <location>
        <begin position="217"/>
        <end position="269"/>
    </location>
</feature>
<evidence type="ECO:0000256" key="3">
    <source>
        <dbReference type="ARBA" id="ARBA00022729"/>
    </source>
</evidence>
<feature type="signal peptide" evidence="8">
    <location>
        <begin position="1"/>
        <end position="33"/>
    </location>
</feature>
<accession>A0A5N6R0M3</accession>
<evidence type="ECO:0000256" key="1">
    <source>
        <dbReference type="ARBA" id="ARBA00004167"/>
    </source>
</evidence>
<sequence>MVVRIMNIIHPSMTLLSFLSLFFFLLIPSLMSAQTCQRTCGKQILKFPFGSDPGCGDPRFQQYVSCNQQRLILTTHTGSYPVSTIDYTNQVIYISDPSMSTCSCTQPSKGFGLDWNAPFTFHDDTIFALLDCSTASSPIYTANGLNTDGNGSKALLCANEGTPICSYLYSCRPISTINLPISTCCIYAPMDLGPSFEMDLKKLQCTSYTGFYSFNGQEANPENWSYGIALKYKFSVNNDYPISCSQCERSYGVCGYTGAYNSFICNCPNGLNMSTDCFFTAAYNNGLRLFLPWKNGAGLIYFLAWSILWVLL</sequence>
<evidence type="ECO:0000256" key="5">
    <source>
        <dbReference type="ARBA" id="ARBA00047899"/>
    </source>
</evidence>
<dbReference type="GO" id="GO:0030247">
    <property type="term" value="F:polysaccharide binding"/>
    <property type="evidence" value="ECO:0007669"/>
    <property type="project" value="InterPro"/>
</dbReference>
<evidence type="ECO:0000256" key="7">
    <source>
        <dbReference type="SAM" id="Phobius"/>
    </source>
</evidence>
<dbReference type="AlphaFoldDB" id="A0A5N6R0M3"/>
<name>A0A5N6R0M3_9ROSI</name>
<dbReference type="Pfam" id="PF13947">
    <property type="entry name" value="GUB_WAK_bind"/>
    <property type="match status" value="1"/>
</dbReference>
<evidence type="ECO:0000313" key="12">
    <source>
        <dbReference type="Proteomes" id="UP000327013"/>
    </source>
</evidence>
<evidence type="ECO:0000256" key="6">
    <source>
        <dbReference type="ARBA" id="ARBA00048679"/>
    </source>
</evidence>
<keyword evidence="7" id="KW-0472">Membrane</keyword>
<comment type="catalytic activity">
    <reaction evidence="6">
        <text>L-seryl-[protein] + ATP = O-phospho-L-seryl-[protein] + ADP + H(+)</text>
        <dbReference type="Rhea" id="RHEA:17989"/>
        <dbReference type="Rhea" id="RHEA-COMP:9863"/>
        <dbReference type="Rhea" id="RHEA-COMP:11604"/>
        <dbReference type="ChEBI" id="CHEBI:15378"/>
        <dbReference type="ChEBI" id="CHEBI:29999"/>
        <dbReference type="ChEBI" id="CHEBI:30616"/>
        <dbReference type="ChEBI" id="CHEBI:83421"/>
        <dbReference type="ChEBI" id="CHEBI:456216"/>
        <dbReference type="EC" id="2.7.11.1"/>
    </reaction>
</comment>
<evidence type="ECO:0000259" key="9">
    <source>
        <dbReference type="Pfam" id="PF13947"/>
    </source>
</evidence>
<dbReference type="GO" id="GO:0016020">
    <property type="term" value="C:membrane"/>
    <property type="evidence" value="ECO:0007669"/>
    <property type="project" value="UniProtKB-SubCell"/>
</dbReference>
<dbReference type="PANTHER" id="PTHR33355">
    <property type="entry name" value="WALL-ASSOCIATED RECEPTOR KINASE CARBOXY-TERMINAL PROTEIN-RELATED"/>
    <property type="match status" value="1"/>
</dbReference>
<dbReference type="InterPro" id="IPR025287">
    <property type="entry name" value="WAK_GUB"/>
</dbReference>
<comment type="catalytic activity">
    <reaction evidence="5">
        <text>L-threonyl-[protein] + ATP = O-phospho-L-threonyl-[protein] + ADP + H(+)</text>
        <dbReference type="Rhea" id="RHEA:46608"/>
        <dbReference type="Rhea" id="RHEA-COMP:11060"/>
        <dbReference type="Rhea" id="RHEA-COMP:11605"/>
        <dbReference type="ChEBI" id="CHEBI:15378"/>
        <dbReference type="ChEBI" id="CHEBI:30013"/>
        <dbReference type="ChEBI" id="CHEBI:30616"/>
        <dbReference type="ChEBI" id="CHEBI:61977"/>
        <dbReference type="ChEBI" id="CHEBI:456216"/>
        <dbReference type="EC" id="2.7.11.1"/>
    </reaction>
</comment>
<evidence type="ECO:0000256" key="8">
    <source>
        <dbReference type="SAM" id="SignalP"/>
    </source>
</evidence>
<comment type="subcellular location">
    <subcellularLocation>
        <location evidence="1">Membrane</location>
        <topology evidence="1">Single-pass membrane protein</topology>
    </subcellularLocation>
</comment>
<dbReference type="EMBL" id="CM017323">
    <property type="protein sequence ID" value="KAE8023347.1"/>
    <property type="molecule type" value="Genomic_DNA"/>
</dbReference>
<dbReference type="Proteomes" id="UP000327013">
    <property type="component" value="Chromosome 3"/>
</dbReference>
<feature type="chain" id="PRO_5024437490" description="non-specific serine/threonine protein kinase" evidence="8">
    <location>
        <begin position="34"/>
        <end position="312"/>
    </location>
</feature>
<organism evidence="11 12">
    <name type="scientific">Carpinus fangiana</name>
    <dbReference type="NCBI Taxonomy" id="176857"/>
    <lineage>
        <taxon>Eukaryota</taxon>
        <taxon>Viridiplantae</taxon>
        <taxon>Streptophyta</taxon>
        <taxon>Embryophyta</taxon>
        <taxon>Tracheophyta</taxon>
        <taxon>Spermatophyta</taxon>
        <taxon>Magnoliopsida</taxon>
        <taxon>eudicotyledons</taxon>
        <taxon>Gunneridae</taxon>
        <taxon>Pentapetalae</taxon>
        <taxon>rosids</taxon>
        <taxon>fabids</taxon>
        <taxon>Fagales</taxon>
        <taxon>Betulaceae</taxon>
        <taxon>Carpinus</taxon>
    </lineage>
</organism>
<dbReference type="GO" id="GO:0004674">
    <property type="term" value="F:protein serine/threonine kinase activity"/>
    <property type="evidence" value="ECO:0007669"/>
    <property type="project" value="UniProtKB-EC"/>
</dbReference>
<keyword evidence="7" id="KW-1133">Transmembrane helix</keyword>
<proteinExistence type="predicted"/>
<evidence type="ECO:0000256" key="2">
    <source>
        <dbReference type="ARBA" id="ARBA00012513"/>
    </source>
</evidence>
<keyword evidence="7" id="KW-0812">Transmembrane</keyword>
<keyword evidence="4" id="KW-0325">Glycoprotein</keyword>
<dbReference type="OrthoDB" id="1933476at2759"/>
<dbReference type="Pfam" id="PF14380">
    <property type="entry name" value="WAK_assoc"/>
    <property type="match status" value="1"/>
</dbReference>
<keyword evidence="12" id="KW-1185">Reference proteome</keyword>
<reference evidence="11 12" key="1">
    <citation type="submission" date="2019-06" db="EMBL/GenBank/DDBJ databases">
        <title>A chromosomal-level reference genome of Carpinus fangiana (Coryloideae, Betulaceae).</title>
        <authorList>
            <person name="Yang X."/>
            <person name="Wang Z."/>
            <person name="Zhang L."/>
            <person name="Hao G."/>
            <person name="Liu J."/>
            <person name="Yang Y."/>
        </authorList>
    </citation>
    <scope>NUCLEOTIDE SEQUENCE [LARGE SCALE GENOMIC DNA]</scope>
    <source>
        <strain evidence="11">Cfa_2016G</strain>
        <tissue evidence="11">Leaf</tissue>
    </source>
</reference>
<keyword evidence="3 8" id="KW-0732">Signal</keyword>
<feature type="domain" description="Wall-associated receptor kinase galacturonan-binding" evidence="9">
    <location>
        <begin position="36"/>
        <end position="96"/>
    </location>
</feature>
<protein>
    <recommendedName>
        <fullName evidence="2">non-specific serine/threonine protein kinase</fullName>
        <ecNumber evidence="2">2.7.11.1</ecNumber>
    </recommendedName>
</protein>
<evidence type="ECO:0000313" key="11">
    <source>
        <dbReference type="EMBL" id="KAE8023347.1"/>
    </source>
</evidence>